<dbReference type="PATRIC" id="fig|33014.5.peg.1707"/>
<dbReference type="GO" id="GO:0000287">
    <property type="term" value="F:magnesium ion binding"/>
    <property type="evidence" value="ECO:0007669"/>
    <property type="project" value="UniProtKB-UniRule"/>
</dbReference>
<comment type="pathway">
    <text evidence="1 11">Metabolic intermediate biosynthesis; chorismate biosynthesis; chorismate from D-erythrose 4-phosphate and phosphoenolpyruvate: step 5/7.</text>
</comment>
<dbReference type="UniPathway" id="UPA00053">
    <property type="reaction ID" value="UER00088"/>
</dbReference>
<proteinExistence type="inferred from homology"/>
<evidence type="ECO:0000256" key="5">
    <source>
        <dbReference type="ARBA" id="ARBA00022679"/>
    </source>
</evidence>
<feature type="binding site" evidence="11">
    <location>
        <position position="32"/>
    </location>
    <ligand>
        <name>substrate</name>
    </ligand>
</feature>
<keyword evidence="9 11" id="KW-0057">Aromatic amino acid biosynthesis</keyword>
<keyword evidence="4 11" id="KW-0028">Amino-acid biosynthesis</keyword>
<keyword evidence="11" id="KW-0460">Magnesium</keyword>
<evidence type="ECO:0000256" key="7">
    <source>
        <dbReference type="ARBA" id="ARBA00022777"/>
    </source>
</evidence>
<comment type="subcellular location">
    <subcellularLocation>
        <location evidence="11">Cytoplasm</location>
    </subcellularLocation>
</comment>
<dbReference type="InterPro" id="IPR031322">
    <property type="entry name" value="Shikimate/glucono_kinase"/>
</dbReference>
<dbReference type="GO" id="GO:0008652">
    <property type="term" value="P:amino acid biosynthetic process"/>
    <property type="evidence" value="ECO:0007669"/>
    <property type="project" value="UniProtKB-KW"/>
</dbReference>
<evidence type="ECO:0000313" key="12">
    <source>
        <dbReference type="EMBL" id="AJW79122.1"/>
    </source>
</evidence>
<dbReference type="GO" id="GO:0009073">
    <property type="term" value="P:aromatic amino acid family biosynthetic process"/>
    <property type="evidence" value="ECO:0007669"/>
    <property type="project" value="UniProtKB-KW"/>
</dbReference>
<dbReference type="HOGENOM" id="CLU_057607_3_3_11"/>
<keyword evidence="8 11" id="KW-0067">ATP-binding</keyword>
<evidence type="ECO:0000256" key="2">
    <source>
        <dbReference type="ARBA" id="ARBA00006997"/>
    </source>
</evidence>
<dbReference type="AlphaFoldDB" id="A0A0D5CIN4"/>
<dbReference type="GO" id="GO:0005524">
    <property type="term" value="F:ATP binding"/>
    <property type="evidence" value="ECO:0007669"/>
    <property type="project" value="UniProtKB-UniRule"/>
</dbReference>
<keyword evidence="11" id="KW-0963">Cytoplasm</keyword>
<protein>
    <recommendedName>
        <fullName evidence="3 11">Shikimate kinase</fullName>
        <shortName evidence="11">SK</shortName>
        <ecNumber evidence="3 11">2.7.1.71</ecNumber>
    </recommendedName>
</protein>
<comment type="subunit">
    <text evidence="11">Monomer.</text>
</comment>
<dbReference type="PRINTS" id="PR01100">
    <property type="entry name" value="SHIKIMTKNASE"/>
</dbReference>
<dbReference type="EMBL" id="CP011043">
    <property type="protein sequence ID" value="AJW79122.1"/>
    <property type="molecule type" value="Genomic_DNA"/>
</dbReference>
<evidence type="ECO:0000256" key="3">
    <source>
        <dbReference type="ARBA" id="ARBA00012154"/>
    </source>
</evidence>
<keyword evidence="6 11" id="KW-0547">Nucleotide-binding</keyword>
<comment type="catalytic activity">
    <reaction evidence="10 11">
        <text>shikimate + ATP = 3-phosphoshikimate + ADP + H(+)</text>
        <dbReference type="Rhea" id="RHEA:13121"/>
        <dbReference type="ChEBI" id="CHEBI:15378"/>
        <dbReference type="ChEBI" id="CHEBI:30616"/>
        <dbReference type="ChEBI" id="CHEBI:36208"/>
        <dbReference type="ChEBI" id="CHEBI:145989"/>
        <dbReference type="ChEBI" id="CHEBI:456216"/>
        <dbReference type="EC" id="2.7.1.71"/>
    </reaction>
</comment>
<feature type="binding site" evidence="11">
    <location>
        <position position="112"/>
    </location>
    <ligand>
        <name>ATP</name>
        <dbReference type="ChEBI" id="CHEBI:30616"/>
    </ligand>
</feature>
<dbReference type="InterPro" id="IPR000623">
    <property type="entry name" value="Shikimate_kinase/TSH1"/>
</dbReference>
<feature type="binding site" evidence="11">
    <location>
        <position position="55"/>
    </location>
    <ligand>
        <name>substrate</name>
    </ligand>
</feature>
<comment type="function">
    <text evidence="11">Catalyzes the specific phosphorylation of the 3-hydroxyl group of shikimic acid using ATP as a cosubstrate.</text>
</comment>
<feature type="binding site" evidence="11">
    <location>
        <begin position="10"/>
        <end position="15"/>
    </location>
    <ligand>
        <name>ATP</name>
        <dbReference type="ChEBI" id="CHEBI:30616"/>
    </ligand>
</feature>
<dbReference type="Proteomes" id="UP000032604">
    <property type="component" value="Chromosome"/>
</dbReference>
<sequence length="163" mass="17591">MPVVLIGPPGAGKTTVGRRVAKALGVPFTDTDRAIVAAHGSIADIFREHGEPRFRELERSAVAAALAEDGVVSLGGGAVLDAATRADLASCGVVLLTVSEHAVRARIRGHDRPLVDGLDSWRRIVADREELYRSLADLTIDTSDRPLPRIAREIERFARERQP</sequence>
<keyword evidence="11" id="KW-0479">Metal-binding</keyword>
<dbReference type="InterPro" id="IPR023000">
    <property type="entry name" value="Shikimate_kinase_CS"/>
</dbReference>
<evidence type="ECO:0000256" key="9">
    <source>
        <dbReference type="ARBA" id="ARBA00023141"/>
    </source>
</evidence>
<dbReference type="Gene3D" id="3.40.50.300">
    <property type="entry name" value="P-loop containing nucleotide triphosphate hydrolases"/>
    <property type="match status" value="1"/>
</dbReference>
<dbReference type="GO" id="GO:0005829">
    <property type="term" value="C:cytosol"/>
    <property type="evidence" value="ECO:0007669"/>
    <property type="project" value="TreeGrafter"/>
</dbReference>
<evidence type="ECO:0000256" key="8">
    <source>
        <dbReference type="ARBA" id="ARBA00022840"/>
    </source>
</evidence>
<dbReference type="SUPFAM" id="SSF52540">
    <property type="entry name" value="P-loop containing nucleoside triphosphate hydrolases"/>
    <property type="match status" value="1"/>
</dbReference>
<feature type="binding site" evidence="11">
    <location>
        <position position="76"/>
    </location>
    <ligand>
        <name>substrate</name>
    </ligand>
</feature>
<dbReference type="GO" id="GO:0009423">
    <property type="term" value="P:chorismate biosynthetic process"/>
    <property type="evidence" value="ECO:0007669"/>
    <property type="project" value="UniProtKB-UniRule"/>
</dbReference>
<feature type="binding site" evidence="11">
    <location>
        <position position="128"/>
    </location>
    <ligand>
        <name>substrate</name>
    </ligand>
</feature>
<comment type="similarity">
    <text evidence="2 11">Belongs to the shikimate kinase family.</text>
</comment>
<feature type="binding site" evidence="11">
    <location>
        <position position="14"/>
    </location>
    <ligand>
        <name>Mg(2+)</name>
        <dbReference type="ChEBI" id="CHEBI:18420"/>
    </ligand>
</feature>
<dbReference type="KEGG" id="cmh:VO01_08230"/>
<name>A0A0D5CIN4_9MICO</name>
<dbReference type="Pfam" id="PF01202">
    <property type="entry name" value="SKI"/>
    <property type="match status" value="1"/>
</dbReference>
<gene>
    <name evidence="11" type="primary">aroK</name>
    <name evidence="12" type="ORF">VO01_08230</name>
</gene>
<dbReference type="CDD" id="cd00464">
    <property type="entry name" value="SK"/>
    <property type="match status" value="1"/>
</dbReference>
<evidence type="ECO:0000256" key="1">
    <source>
        <dbReference type="ARBA" id="ARBA00004842"/>
    </source>
</evidence>
<keyword evidence="7 11" id="KW-0418">Kinase</keyword>
<comment type="cofactor">
    <cofactor evidence="11">
        <name>Mg(2+)</name>
        <dbReference type="ChEBI" id="CHEBI:18420"/>
    </cofactor>
    <text evidence="11">Binds 1 Mg(2+) ion per subunit.</text>
</comment>
<accession>A0A0D5CIN4</accession>
<dbReference type="PROSITE" id="PS01128">
    <property type="entry name" value="SHIKIMATE_KINASE"/>
    <property type="match status" value="1"/>
</dbReference>
<keyword evidence="5 11" id="KW-0808">Transferase</keyword>
<dbReference type="PANTHER" id="PTHR21087">
    <property type="entry name" value="SHIKIMATE KINASE"/>
    <property type="match status" value="1"/>
</dbReference>
<dbReference type="EC" id="2.7.1.71" evidence="3 11"/>
<evidence type="ECO:0000256" key="10">
    <source>
        <dbReference type="ARBA" id="ARBA00048567"/>
    </source>
</evidence>
<dbReference type="OrthoDB" id="9800332at2"/>
<dbReference type="PANTHER" id="PTHR21087:SF16">
    <property type="entry name" value="SHIKIMATE KINASE 1, CHLOROPLASTIC"/>
    <property type="match status" value="1"/>
</dbReference>
<feature type="binding site" evidence="11">
    <location>
        <position position="145"/>
    </location>
    <ligand>
        <name>ATP</name>
        <dbReference type="ChEBI" id="CHEBI:30616"/>
    </ligand>
</feature>
<reference evidence="12 13" key="1">
    <citation type="journal article" date="2015" name="Genome Announc.">
        <title>Complete Genome Sequence of Clavibacter michiganensis subsp. insidiosus R1-1 Using PacBio Single-Molecule Real-Time Technology.</title>
        <authorList>
            <person name="Lu Y."/>
            <person name="Samac D.A."/>
            <person name="Glazebrook J."/>
            <person name="Ishimaru C.A."/>
        </authorList>
    </citation>
    <scope>NUCLEOTIDE SEQUENCE [LARGE SCALE GENOMIC DNA]</scope>
    <source>
        <strain evidence="12 13">R1-1</strain>
    </source>
</reference>
<organism evidence="12 13">
    <name type="scientific">Clavibacter michiganensis subsp. insidiosus</name>
    <dbReference type="NCBI Taxonomy" id="33014"/>
    <lineage>
        <taxon>Bacteria</taxon>
        <taxon>Bacillati</taxon>
        <taxon>Actinomycetota</taxon>
        <taxon>Actinomycetes</taxon>
        <taxon>Micrococcales</taxon>
        <taxon>Microbacteriaceae</taxon>
        <taxon>Clavibacter</taxon>
    </lineage>
</organism>
<dbReference type="HAMAP" id="MF_00109">
    <property type="entry name" value="Shikimate_kinase"/>
    <property type="match status" value="1"/>
</dbReference>
<evidence type="ECO:0000256" key="6">
    <source>
        <dbReference type="ARBA" id="ARBA00022741"/>
    </source>
</evidence>
<evidence type="ECO:0000256" key="11">
    <source>
        <dbReference type="HAMAP-Rule" id="MF_00109"/>
    </source>
</evidence>
<dbReference type="GO" id="GO:0004765">
    <property type="term" value="F:shikimate kinase activity"/>
    <property type="evidence" value="ECO:0007669"/>
    <property type="project" value="UniProtKB-UniRule"/>
</dbReference>
<evidence type="ECO:0000313" key="13">
    <source>
        <dbReference type="Proteomes" id="UP000032604"/>
    </source>
</evidence>
<dbReference type="RefSeq" id="WP_045528198.1">
    <property type="nucleotide sequence ID" value="NZ_CP011043.1"/>
</dbReference>
<dbReference type="InterPro" id="IPR027417">
    <property type="entry name" value="P-loop_NTPase"/>
</dbReference>
<evidence type="ECO:0000256" key="4">
    <source>
        <dbReference type="ARBA" id="ARBA00022605"/>
    </source>
</evidence>